<feature type="transmembrane region" description="Helical" evidence="7">
    <location>
        <begin position="222"/>
        <end position="242"/>
    </location>
</feature>
<evidence type="ECO:0000313" key="9">
    <source>
        <dbReference type="EMBL" id="KAF4242435.1"/>
    </source>
</evidence>
<dbReference type="PROSITE" id="PS51228">
    <property type="entry name" value="ACB_2"/>
    <property type="match status" value="1"/>
</dbReference>
<evidence type="ECO:0000256" key="5">
    <source>
        <dbReference type="ARBA" id="ARBA00023136"/>
    </source>
</evidence>
<feature type="compositionally biased region" description="Low complexity" evidence="6">
    <location>
        <begin position="781"/>
        <end position="793"/>
    </location>
</feature>
<feature type="transmembrane region" description="Helical" evidence="7">
    <location>
        <begin position="461"/>
        <end position="482"/>
    </location>
</feature>
<feature type="region of interest" description="Disordered" evidence="6">
    <location>
        <begin position="711"/>
        <end position="833"/>
    </location>
</feature>
<comment type="subcellular location">
    <subcellularLocation>
        <location evidence="1">Membrane</location>
        <topology evidence="1">Multi-pass membrane protein</topology>
    </subcellularLocation>
</comment>
<dbReference type="Proteomes" id="UP000653565">
    <property type="component" value="Unassembled WGS sequence"/>
</dbReference>
<feature type="transmembrane region" description="Helical" evidence="7">
    <location>
        <begin position="876"/>
        <end position="901"/>
    </location>
</feature>
<dbReference type="EMBL" id="JAAAPX010000017">
    <property type="protein sequence ID" value="KAF4242435.1"/>
    <property type="molecule type" value="Genomic_DNA"/>
</dbReference>
<evidence type="ECO:0000259" key="8">
    <source>
        <dbReference type="PROSITE" id="PS51228"/>
    </source>
</evidence>
<dbReference type="AlphaFoldDB" id="A0A8H4HFG7"/>
<organism evidence="9 10">
    <name type="scientific">Aspergillus fumigatiaffinis</name>
    <dbReference type="NCBI Taxonomy" id="340414"/>
    <lineage>
        <taxon>Eukaryota</taxon>
        <taxon>Fungi</taxon>
        <taxon>Dikarya</taxon>
        <taxon>Ascomycota</taxon>
        <taxon>Pezizomycotina</taxon>
        <taxon>Eurotiomycetes</taxon>
        <taxon>Eurotiomycetidae</taxon>
        <taxon>Eurotiales</taxon>
        <taxon>Aspergillaceae</taxon>
        <taxon>Aspergillus</taxon>
        <taxon>Aspergillus subgen. Fumigati</taxon>
    </lineage>
</organism>
<evidence type="ECO:0000256" key="2">
    <source>
        <dbReference type="ARBA" id="ARBA00022448"/>
    </source>
</evidence>
<dbReference type="InterPro" id="IPR014352">
    <property type="entry name" value="FERM/acyl-CoA-bd_prot_sf"/>
</dbReference>
<reference evidence="9" key="2">
    <citation type="submission" date="2020-04" db="EMBL/GenBank/DDBJ databases">
        <authorList>
            <person name="Santos R.A.C."/>
            <person name="Steenwyk J.L."/>
            <person name="Rivero-Menendez O."/>
            <person name="Mead M.E."/>
            <person name="Silva L.P."/>
            <person name="Bastos R.W."/>
            <person name="Alastruey-Izquierdo A."/>
            <person name="Goldman G.H."/>
            <person name="Rokas A."/>
        </authorList>
    </citation>
    <scope>NUCLEOTIDE SEQUENCE</scope>
    <source>
        <strain evidence="9">CNM-CM6805</strain>
    </source>
</reference>
<dbReference type="GO" id="GO:0000062">
    <property type="term" value="F:fatty-acyl-CoA binding"/>
    <property type="evidence" value="ECO:0007669"/>
    <property type="project" value="InterPro"/>
</dbReference>
<feature type="transmembrane region" description="Helical" evidence="7">
    <location>
        <begin position="317"/>
        <end position="343"/>
    </location>
</feature>
<dbReference type="InterPro" id="IPR000582">
    <property type="entry name" value="Acyl-CoA-binding_protein"/>
</dbReference>
<protein>
    <recommendedName>
        <fullName evidence="8">ACB domain-containing protein</fullName>
    </recommendedName>
</protein>
<gene>
    <name evidence="9" type="ORF">CNMCM6805_002948</name>
</gene>
<dbReference type="Pfam" id="PF00887">
    <property type="entry name" value="ACBP"/>
    <property type="match status" value="1"/>
</dbReference>
<evidence type="ECO:0000313" key="10">
    <source>
        <dbReference type="Proteomes" id="UP000653565"/>
    </source>
</evidence>
<dbReference type="InterPro" id="IPR035984">
    <property type="entry name" value="Acyl-CoA-binding_sf"/>
</dbReference>
<dbReference type="Gene3D" id="1.20.80.10">
    <property type="match status" value="1"/>
</dbReference>
<dbReference type="SUPFAM" id="SSF47027">
    <property type="entry name" value="Acyl-CoA binding protein"/>
    <property type="match status" value="1"/>
</dbReference>
<keyword evidence="4 7" id="KW-1133">Transmembrane helix</keyword>
<dbReference type="PANTHER" id="PTHR45649:SF3">
    <property type="entry name" value="POLYAMINE TRANSPORTER TPO5"/>
    <property type="match status" value="1"/>
</dbReference>
<comment type="caution">
    <text evidence="9">The sequence shown here is derived from an EMBL/GenBank/DDBJ whole genome shotgun (WGS) entry which is preliminary data.</text>
</comment>
<feature type="transmembrane region" description="Helical" evidence="7">
    <location>
        <begin position="263"/>
        <end position="285"/>
    </location>
</feature>
<name>A0A8H4HFG7_9EURO</name>
<accession>A0A8H4HFG7</accession>
<feature type="region of interest" description="Disordered" evidence="6">
    <location>
        <begin position="666"/>
        <end position="686"/>
    </location>
</feature>
<evidence type="ECO:0000256" key="3">
    <source>
        <dbReference type="ARBA" id="ARBA00022692"/>
    </source>
</evidence>
<dbReference type="Pfam" id="PF13520">
    <property type="entry name" value="AA_permease_2"/>
    <property type="match status" value="1"/>
</dbReference>
<feature type="compositionally biased region" description="Acidic residues" evidence="6">
    <location>
        <begin position="745"/>
        <end position="780"/>
    </location>
</feature>
<feature type="compositionally biased region" description="Basic and acidic residues" evidence="6">
    <location>
        <begin position="735"/>
        <end position="744"/>
    </location>
</feature>
<evidence type="ECO:0000256" key="1">
    <source>
        <dbReference type="ARBA" id="ARBA00004141"/>
    </source>
</evidence>
<feature type="transmembrane region" description="Helical" evidence="7">
    <location>
        <begin position="63"/>
        <end position="96"/>
    </location>
</feature>
<dbReference type="GO" id="GO:0022857">
    <property type="term" value="F:transmembrane transporter activity"/>
    <property type="evidence" value="ECO:0007669"/>
    <property type="project" value="InterPro"/>
</dbReference>
<feature type="transmembrane region" description="Helical" evidence="7">
    <location>
        <begin position="390"/>
        <end position="411"/>
    </location>
</feature>
<feature type="transmembrane region" description="Helical" evidence="7">
    <location>
        <begin position="432"/>
        <end position="455"/>
    </location>
</feature>
<feature type="transmembrane region" description="Helical" evidence="7">
    <location>
        <begin position="152"/>
        <end position="172"/>
    </location>
</feature>
<dbReference type="GO" id="GO:0016020">
    <property type="term" value="C:membrane"/>
    <property type="evidence" value="ECO:0007669"/>
    <property type="project" value="UniProtKB-SubCell"/>
</dbReference>
<dbReference type="PANTHER" id="PTHR45649">
    <property type="entry name" value="AMINO-ACID PERMEASE BAT1"/>
    <property type="match status" value="1"/>
</dbReference>
<feature type="transmembrane region" description="Helical" evidence="7">
    <location>
        <begin position="27"/>
        <end position="51"/>
    </location>
</feature>
<evidence type="ECO:0000256" key="7">
    <source>
        <dbReference type="SAM" id="Phobius"/>
    </source>
</evidence>
<feature type="domain" description="ACB" evidence="8">
    <location>
        <begin position="550"/>
        <end position="644"/>
    </location>
</feature>
<dbReference type="InterPro" id="IPR002293">
    <property type="entry name" value="AA/rel_permease1"/>
</dbReference>
<proteinExistence type="predicted"/>
<reference evidence="9" key="1">
    <citation type="journal article" date="2020" name="bioRxiv">
        <title>Genomic and phenotypic heterogeneity of clinical isolates of the human pathogens Aspergillus fumigatus, Aspergillus lentulus and Aspergillus fumigatiaffinis.</title>
        <authorList>
            <person name="dos Santos R.A.C."/>
            <person name="Steenwyk J.L."/>
            <person name="Rivero-Menendez O."/>
            <person name="Mead M.E."/>
            <person name="Silva L.P."/>
            <person name="Bastos R.W."/>
            <person name="Alastruey-Izquierdo A."/>
            <person name="Goldman G.H."/>
            <person name="Rokas A."/>
        </authorList>
    </citation>
    <scope>NUCLEOTIDE SEQUENCE</scope>
    <source>
        <strain evidence="9">CNM-CM6805</strain>
    </source>
</reference>
<evidence type="ECO:0000256" key="4">
    <source>
        <dbReference type="ARBA" id="ARBA00022989"/>
    </source>
</evidence>
<dbReference type="Gene3D" id="1.20.1740.10">
    <property type="entry name" value="Amino acid/polyamine transporter I"/>
    <property type="match status" value="1"/>
</dbReference>
<keyword evidence="3 7" id="KW-0812">Transmembrane</keyword>
<sequence>MHEATVDASADAALARMGYKSELPRNLSMMSILGLSFAIMAAPFGLSTTMYITLTDGQSVTIIWGWVLVTLISIAIAASLAEICAVYPTAGGVYYWSAMLSTKEWAPMMSFIDGWLTLVGNWTVTLSITFSTGQLILSAISLWNEDFVANAWQTILMFWAVVLVCAIVNIFFSKYLDLINKVCIFWTAASVLIILIVLLTMADNRRDAAFVFGHYDASDSGWPSGWAFFVGLLQAAYTLTGYGMVAAMCEEVQNPHREVPKAIVLSVIAAGITGLIYLIPILFVLPTVKDLLSVASGQPIGLIFKTATGSAGGGFGLLFLILGIAMFAGIGSLTAASRCTYAFARDGAIPGFRIWRKVNKRLDVPVYAILLSAAVDCLLGLIYFGSTAAFNSFTGVATICLSTSYGLPIFISMIRGRQDLKESTFSLGAFGYAINAVTVCWIVLAVALFCMPVSLPVTSSSMNYASVVFAGFAAISIIWYIVYARKHFTGPPAAVRSGGPSLKLEQPPLILARYLQEKPPPVFVDRKFPVSSHEGQARFEASDLTMSDSVDRVFVHALNTVKRIPRTGTARPPAAERLKLYGLYKQSMEGDVEGVMDRPVGNTADVYAECEKWDAWYAQRGLSRTEAKRRYISTLIDTMHRYASQTPEARELVAELEFVWDQIKSNASSSSSSSPTQNVGVPPLPQSNYASIGGRLARPIYEDIIATARDNHSRERNRGDPRLRVLSPVSQPDGLFERRGNRDVADEEVQAPEDEDEEDEEEEEYEEAQDTIYEDDDDNDNNNNSNNQSQQNSHRFDDDPDEAQSRGRTRGLQPATAAGDKKHRVVSSGERDRRWRRRVEQALTKMTAEIAAVREQMEARALASRRRSALWTWLKWIVWVTLRQIIFDLAILGMVLIWMRIKGDRRLEEKLKVGWSEVKTRLAKLKSLRRFPGLDIV</sequence>
<feature type="compositionally biased region" description="Basic and acidic residues" evidence="6">
    <location>
        <begin position="711"/>
        <end position="723"/>
    </location>
</feature>
<evidence type="ECO:0000256" key="6">
    <source>
        <dbReference type="SAM" id="MobiDB-lite"/>
    </source>
</evidence>
<feature type="transmembrane region" description="Helical" evidence="7">
    <location>
        <begin position="116"/>
        <end position="140"/>
    </location>
</feature>
<keyword evidence="5 7" id="KW-0472">Membrane</keyword>
<keyword evidence="10" id="KW-1185">Reference proteome</keyword>
<feature type="transmembrane region" description="Helical" evidence="7">
    <location>
        <begin position="184"/>
        <end position="202"/>
    </location>
</feature>
<keyword evidence="2" id="KW-0813">Transport</keyword>
<feature type="transmembrane region" description="Helical" evidence="7">
    <location>
        <begin position="364"/>
        <end position="384"/>
    </location>
</feature>